<name>A0A978W148_ZIZJJ</name>
<dbReference type="Proteomes" id="UP000813462">
    <property type="component" value="Unassembled WGS sequence"/>
</dbReference>
<dbReference type="InterPro" id="IPR059002">
    <property type="entry name" value="IBH1_N"/>
</dbReference>
<dbReference type="Pfam" id="PF05703">
    <property type="entry name" value="Auxin_canalis"/>
    <property type="match status" value="1"/>
</dbReference>
<evidence type="ECO:0000259" key="3">
    <source>
        <dbReference type="Pfam" id="PF26576"/>
    </source>
</evidence>
<evidence type="ECO:0008006" key="6">
    <source>
        <dbReference type="Google" id="ProtNLM"/>
    </source>
</evidence>
<dbReference type="EMBL" id="JAEACU010000001">
    <property type="protein sequence ID" value="KAH7545682.1"/>
    <property type="molecule type" value="Genomic_DNA"/>
</dbReference>
<feature type="domain" description="VAN3-binding protein-like auxin canalisation" evidence="1">
    <location>
        <begin position="218"/>
        <end position="464"/>
    </location>
</feature>
<sequence length="599" mass="66717">MQSFSSLKQEFLKNWIKGLQICGSSKKKMDLMEKKDAIKFSADLAMASARKSKTCWSRAIIAKATEPNNTNKSLAEQILGPDEREKMLQKTSWKQSVAAATRCYSSCSWLVRSKKIVKRSRRNVRRALMRRNNGARTVVMADSIAKRLVEKRTKKLKSLVPGGEFIMDEVSLIEETLDYLVALRAQVDVMRLSYTCAAGLVNGNCMDSSFNPTAPSEAHPETMDFLSRAWCNFAVQALQPELQDQSMVVLDNQLNNFESNTKIATTPYLKLDKSVKVEDPDVKLPQWKSNDVKSWIWMQQAMHPELNYSGYFRKKWMSWKLVPFKSISIRKWLKEIKQRRKEGDRLQRAEVHAAISVAGVAAALAAIAVDNAKKEESSTAKGAAVASAAALVAAQCAKVAEAMGAKREQLSTVMGSAMSGTTASDVLTLTAAAKTSLKGAATLKARTGGKNRLKGIAPVLPIEDSSYEMDLDLEKYRSTLAKGAELGIETPDGDYLVRSVSIVLSSEAKPLLQIRKLNLLKTKKESVILELHAELYKDSEGDEEESETCYMIVLTTSRGIFKLDMGDDYQRYKAWATTINHLLMLSSSITKYQLHFCKN</sequence>
<evidence type="ECO:0000259" key="1">
    <source>
        <dbReference type="Pfam" id="PF05703"/>
    </source>
</evidence>
<evidence type="ECO:0000313" key="5">
    <source>
        <dbReference type="Proteomes" id="UP000813462"/>
    </source>
</evidence>
<evidence type="ECO:0000313" key="4">
    <source>
        <dbReference type="EMBL" id="KAH7545682.1"/>
    </source>
</evidence>
<reference evidence="4" key="1">
    <citation type="journal article" date="2021" name="Front. Plant Sci.">
        <title>Chromosome-Scale Genome Assembly for Chinese Sour Jujube and Insights Into Its Genome Evolution and Domestication Signature.</title>
        <authorList>
            <person name="Shen L.-Y."/>
            <person name="Luo H."/>
            <person name="Wang X.-L."/>
            <person name="Wang X.-M."/>
            <person name="Qiu X.-J."/>
            <person name="Liu H."/>
            <person name="Zhou S.-S."/>
            <person name="Jia K.-H."/>
            <person name="Nie S."/>
            <person name="Bao Y.-T."/>
            <person name="Zhang R.-G."/>
            <person name="Yun Q.-Z."/>
            <person name="Chai Y.-H."/>
            <person name="Lu J.-Y."/>
            <person name="Li Y."/>
            <person name="Zhao S.-W."/>
            <person name="Mao J.-F."/>
            <person name="Jia S.-G."/>
            <person name="Mao Y.-M."/>
        </authorList>
    </citation>
    <scope>NUCLEOTIDE SEQUENCE</scope>
    <source>
        <strain evidence="4">AT0</strain>
        <tissue evidence="4">Leaf</tissue>
    </source>
</reference>
<accession>A0A978W148</accession>
<dbReference type="CDD" id="cd11444">
    <property type="entry name" value="bHLH_AtIBH1_like"/>
    <property type="match status" value="1"/>
</dbReference>
<feature type="domain" description="Pleckstrin-like plant" evidence="2">
    <location>
        <begin position="486"/>
        <end position="586"/>
    </location>
</feature>
<gene>
    <name evidence="4" type="ORF">FEM48_Zijuj01G0119700</name>
</gene>
<dbReference type="InterPro" id="IPR013666">
    <property type="entry name" value="PH_pln"/>
</dbReference>
<organism evidence="4 5">
    <name type="scientific">Ziziphus jujuba var. spinosa</name>
    <dbReference type="NCBI Taxonomy" id="714518"/>
    <lineage>
        <taxon>Eukaryota</taxon>
        <taxon>Viridiplantae</taxon>
        <taxon>Streptophyta</taxon>
        <taxon>Embryophyta</taxon>
        <taxon>Tracheophyta</taxon>
        <taxon>Spermatophyta</taxon>
        <taxon>Magnoliopsida</taxon>
        <taxon>eudicotyledons</taxon>
        <taxon>Gunneridae</taxon>
        <taxon>Pentapetalae</taxon>
        <taxon>rosids</taxon>
        <taxon>fabids</taxon>
        <taxon>Rosales</taxon>
        <taxon>Rhamnaceae</taxon>
        <taxon>Paliureae</taxon>
        <taxon>Ziziphus</taxon>
    </lineage>
</organism>
<comment type="caution">
    <text evidence="4">The sequence shown here is derived from an EMBL/GenBank/DDBJ whole genome shotgun (WGS) entry which is preliminary data.</text>
</comment>
<dbReference type="PANTHER" id="PTHR31351">
    <property type="entry name" value="EXPRESSED PROTEIN"/>
    <property type="match status" value="1"/>
</dbReference>
<dbReference type="AlphaFoldDB" id="A0A978W148"/>
<dbReference type="InterPro" id="IPR044549">
    <property type="entry name" value="bHLH_AtIBH1-like"/>
</dbReference>
<dbReference type="InterPro" id="IPR008546">
    <property type="entry name" value="VAN3-bd-like_auxin_canal"/>
</dbReference>
<dbReference type="Pfam" id="PF26576">
    <property type="entry name" value="IBH1_N"/>
    <property type="match status" value="1"/>
</dbReference>
<evidence type="ECO:0000259" key="2">
    <source>
        <dbReference type="Pfam" id="PF08458"/>
    </source>
</evidence>
<feature type="domain" description="IBH1-like N-terminal" evidence="3">
    <location>
        <begin position="5"/>
        <end position="64"/>
    </location>
</feature>
<dbReference type="GO" id="GO:0006355">
    <property type="term" value="P:regulation of DNA-templated transcription"/>
    <property type="evidence" value="ECO:0007669"/>
    <property type="project" value="InterPro"/>
</dbReference>
<protein>
    <recommendedName>
        <fullName evidence="6">VAN3-binding protein</fullName>
    </recommendedName>
</protein>
<proteinExistence type="predicted"/>
<dbReference type="PANTHER" id="PTHR31351:SF25">
    <property type="entry name" value="AUXIN CANALIZATION PROTEIN (DUF828)"/>
    <property type="match status" value="1"/>
</dbReference>
<dbReference type="Pfam" id="PF08458">
    <property type="entry name" value="PH_2"/>
    <property type="match status" value="1"/>
</dbReference>
<dbReference type="InterPro" id="IPR040269">
    <property type="entry name" value="VAB"/>
</dbReference>